<gene>
    <name evidence="7" type="ORF">GLOTRDRAFT_117315</name>
</gene>
<dbReference type="InterPro" id="IPR037069">
    <property type="entry name" value="AcylCoA_DH/ox_N_sf"/>
</dbReference>
<dbReference type="InterPro" id="IPR036250">
    <property type="entry name" value="AcylCo_DH-like_C"/>
</dbReference>
<dbReference type="RefSeq" id="XP_007868602.1">
    <property type="nucleotide sequence ID" value="XM_007870411.1"/>
</dbReference>
<dbReference type="OMA" id="IEDCFKW"/>
<evidence type="ECO:0000256" key="2">
    <source>
        <dbReference type="ARBA" id="ARBA00009347"/>
    </source>
</evidence>
<dbReference type="Gene3D" id="1.10.540.10">
    <property type="entry name" value="Acyl-CoA dehydrogenase/oxidase, N-terminal domain"/>
    <property type="match status" value="1"/>
</dbReference>
<dbReference type="SUPFAM" id="SSF55856">
    <property type="entry name" value="Cytochrome b5-like heme/steroid binding domain"/>
    <property type="match status" value="1"/>
</dbReference>
<dbReference type="InterPro" id="IPR006091">
    <property type="entry name" value="Acyl-CoA_Oxase/DH_mid-dom"/>
</dbReference>
<proteinExistence type="inferred from homology"/>
<dbReference type="PANTHER" id="PTHR48083">
    <property type="entry name" value="MEDIUM-CHAIN SPECIFIC ACYL-COA DEHYDROGENASE, MITOCHONDRIAL-RELATED"/>
    <property type="match status" value="1"/>
</dbReference>
<dbReference type="InterPro" id="IPR050741">
    <property type="entry name" value="Acyl-CoA_dehydrogenase"/>
</dbReference>
<keyword evidence="4" id="KW-0274">FAD</keyword>
<keyword evidence="3" id="KW-0285">Flavoprotein</keyword>
<dbReference type="STRING" id="670483.S7RKZ3"/>
<dbReference type="PROSITE" id="PS50255">
    <property type="entry name" value="CYTOCHROME_B5_2"/>
    <property type="match status" value="1"/>
</dbReference>
<name>S7RKZ3_GLOTA</name>
<dbReference type="Gene3D" id="1.20.140.10">
    <property type="entry name" value="Butyryl-CoA Dehydrogenase, subunit A, domain 3"/>
    <property type="match status" value="1"/>
</dbReference>
<dbReference type="InterPro" id="IPR009100">
    <property type="entry name" value="AcylCoA_DH/oxidase_NM_dom_sf"/>
</dbReference>
<accession>S7RKZ3</accession>
<dbReference type="Pfam" id="PF02771">
    <property type="entry name" value="Acyl-CoA_dh_N"/>
    <property type="match status" value="1"/>
</dbReference>
<dbReference type="Gene3D" id="3.10.120.10">
    <property type="entry name" value="Cytochrome b5-like heme/steroid binding domain"/>
    <property type="match status" value="1"/>
</dbReference>
<comment type="similarity">
    <text evidence="2">Belongs to the acyl-CoA dehydrogenase family.</text>
</comment>
<evidence type="ECO:0000259" key="6">
    <source>
        <dbReference type="PROSITE" id="PS50255"/>
    </source>
</evidence>
<sequence length="533" mass="58782">MSLPLPRTSLPEENKPSSYKHGRLFTEEEVAQHNKEGDVWIIIDSKVYDVSKFADMHPGGASVFYPETVAGRDATKVFFGLHRHEVLLRPQYSRLQIGTIIGQEEKIKPPAPGALSQVPYAEPTWLVNGYFNPYYNDSHRRFHKAVRTLFTEVIQPDALAREMDGKRMSPEVVRALADNNIIGMRLGPGKHLKGRSLMGGVITPEEFDYFHEFIIDLELGRLGMRGYSDAFMAGVLIGLPPVLNFGSPELCAKVVPDVLNGKKFVALAISEAFAGSDVAGMQTTAVRDGDYWIISGTKKWITNGTFADYFTTGCRTRDGLTVILIPRGEGVNTKPLKTSYSSVAGTAYVTFDKVRVPIANTLGKVGGGLAVILSNFNHERWTVAATSLGTQRFILEECLKWANQRQVFGKPLASQPVIRAKLASIISRVEACQNWMESVTHQMCNMSYKEQSDKLAGPIALAKQFVSRTGRETAEDATQIFGGRGITVTGMGKYIENYHRTSPYDAILAGAEDVLADLGVRQAIKKMPSDARL</sequence>
<evidence type="ECO:0000256" key="4">
    <source>
        <dbReference type="ARBA" id="ARBA00022827"/>
    </source>
</evidence>
<evidence type="ECO:0000313" key="7">
    <source>
        <dbReference type="EMBL" id="EPQ53344.1"/>
    </source>
</evidence>
<dbReference type="PANTHER" id="PTHR48083:SF28">
    <property type="entry name" value="ACYL-COA DEHYDROGENASE FAMILY PROTEIN (AFU_ORTHOLOGUE AFUA_6G10880)-RELATED"/>
    <property type="match status" value="1"/>
</dbReference>
<dbReference type="SUPFAM" id="SSF56645">
    <property type="entry name" value="Acyl-CoA dehydrogenase NM domain-like"/>
    <property type="match status" value="1"/>
</dbReference>
<dbReference type="InterPro" id="IPR009075">
    <property type="entry name" value="AcylCo_DH/oxidase_C"/>
</dbReference>
<keyword evidence="5" id="KW-0560">Oxidoreductase</keyword>
<comment type="cofactor">
    <cofactor evidence="1">
        <name>FAD</name>
        <dbReference type="ChEBI" id="CHEBI:57692"/>
    </cofactor>
</comment>
<dbReference type="Pfam" id="PF02770">
    <property type="entry name" value="Acyl-CoA_dh_M"/>
    <property type="match status" value="1"/>
</dbReference>
<dbReference type="Pfam" id="PF00441">
    <property type="entry name" value="Acyl-CoA_dh_1"/>
    <property type="match status" value="1"/>
</dbReference>
<dbReference type="GO" id="GO:0050660">
    <property type="term" value="F:flavin adenine dinucleotide binding"/>
    <property type="evidence" value="ECO:0007669"/>
    <property type="project" value="InterPro"/>
</dbReference>
<dbReference type="InterPro" id="IPR006089">
    <property type="entry name" value="Acyl-CoA_DH_CS"/>
</dbReference>
<dbReference type="eggNOG" id="KOG0537">
    <property type="taxonomic scope" value="Eukaryota"/>
</dbReference>
<dbReference type="SUPFAM" id="SSF47203">
    <property type="entry name" value="Acyl-CoA dehydrogenase C-terminal domain-like"/>
    <property type="match status" value="1"/>
</dbReference>
<dbReference type="HOGENOM" id="CLU_018204_4_4_1"/>
<dbReference type="eggNOG" id="KOG0141">
    <property type="taxonomic scope" value="Eukaryota"/>
</dbReference>
<keyword evidence="8" id="KW-1185">Reference proteome</keyword>
<dbReference type="GO" id="GO:0033539">
    <property type="term" value="P:fatty acid beta-oxidation using acyl-CoA dehydrogenase"/>
    <property type="evidence" value="ECO:0007669"/>
    <property type="project" value="TreeGrafter"/>
</dbReference>
<dbReference type="SMART" id="SM01117">
    <property type="entry name" value="Cyt-b5"/>
    <property type="match status" value="1"/>
</dbReference>
<dbReference type="GO" id="GO:0003995">
    <property type="term" value="F:acyl-CoA dehydrogenase activity"/>
    <property type="evidence" value="ECO:0007669"/>
    <property type="project" value="InterPro"/>
</dbReference>
<protein>
    <submittedName>
        <fullName evidence="7">Peroxisomal acyl-CoA-dehydrogenase</fullName>
    </submittedName>
</protein>
<dbReference type="Gene3D" id="2.40.110.10">
    <property type="entry name" value="Butyryl-CoA Dehydrogenase, subunit A, domain 2"/>
    <property type="match status" value="1"/>
</dbReference>
<evidence type="ECO:0000256" key="3">
    <source>
        <dbReference type="ARBA" id="ARBA00022630"/>
    </source>
</evidence>
<organism evidence="7 8">
    <name type="scientific">Gloeophyllum trabeum (strain ATCC 11539 / FP-39264 / Madison 617)</name>
    <name type="common">Brown rot fungus</name>
    <dbReference type="NCBI Taxonomy" id="670483"/>
    <lineage>
        <taxon>Eukaryota</taxon>
        <taxon>Fungi</taxon>
        <taxon>Dikarya</taxon>
        <taxon>Basidiomycota</taxon>
        <taxon>Agaricomycotina</taxon>
        <taxon>Agaricomycetes</taxon>
        <taxon>Gloeophyllales</taxon>
        <taxon>Gloeophyllaceae</taxon>
        <taxon>Gloeophyllum</taxon>
    </lineage>
</organism>
<dbReference type="CDD" id="cd00567">
    <property type="entry name" value="ACAD"/>
    <property type="match status" value="1"/>
</dbReference>
<dbReference type="KEGG" id="gtr:GLOTRDRAFT_117315"/>
<dbReference type="InterPro" id="IPR001199">
    <property type="entry name" value="Cyt_B5-like_heme/steroid-bd"/>
</dbReference>
<dbReference type="AlphaFoldDB" id="S7RKZ3"/>
<reference evidence="7 8" key="1">
    <citation type="journal article" date="2012" name="Science">
        <title>The Paleozoic origin of enzymatic lignin decomposition reconstructed from 31 fungal genomes.</title>
        <authorList>
            <person name="Floudas D."/>
            <person name="Binder M."/>
            <person name="Riley R."/>
            <person name="Barry K."/>
            <person name="Blanchette R.A."/>
            <person name="Henrissat B."/>
            <person name="Martinez A.T."/>
            <person name="Otillar R."/>
            <person name="Spatafora J.W."/>
            <person name="Yadav J.S."/>
            <person name="Aerts A."/>
            <person name="Benoit I."/>
            <person name="Boyd A."/>
            <person name="Carlson A."/>
            <person name="Copeland A."/>
            <person name="Coutinho P.M."/>
            <person name="de Vries R.P."/>
            <person name="Ferreira P."/>
            <person name="Findley K."/>
            <person name="Foster B."/>
            <person name="Gaskell J."/>
            <person name="Glotzer D."/>
            <person name="Gorecki P."/>
            <person name="Heitman J."/>
            <person name="Hesse C."/>
            <person name="Hori C."/>
            <person name="Igarashi K."/>
            <person name="Jurgens J.A."/>
            <person name="Kallen N."/>
            <person name="Kersten P."/>
            <person name="Kohler A."/>
            <person name="Kuees U."/>
            <person name="Kumar T.K.A."/>
            <person name="Kuo A."/>
            <person name="LaButti K."/>
            <person name="Larrondo L.F."/>
            <person name="Lindquist E."/>
            <person name="Ling A."/>
            <person name="Lombard V."/>
            <person name="Lucas S."/>
            <person name="Lundell T."/>
            <person name="Martin R."/>
            <person name="McLaughlin D.J."/>
            <person name="Morgenstern I."/>
            <person name="Morin E."/>
            <person name="Murat C."/>
            <person name="Nagy L.G."/>
            <person name="Nolan M."/>
            <person name="Ohm R.A."/>
            <person name="Patyshakuliyeva A."/>
            <person name="Rokas A."/>
            <person name="Ruiz-Duenas F.J."/>
            <person name="Sabat G."/>
            <person name="Salamov A."/>
            <person name="Samejima M."/>
            <person name="Schmutz J."/>
            <person name="Slot J.C."/>
            <person name="St John F."/>
            <person name="Stenlid J."/>
            <person name="Sun H."/>
            <person name="Sun S."/>
            <person name="Syed K."/>
            <person name="Tsang A."/>
            <person name="Wiebenga A."/>
            <person name="Young D."/>
            <person name="Pisabarro A."/>
            <person name="Eastwood D.C."/>
            <person name="Martin F."/>
            <person name="Cullen D."/>
            <person name="Grigoriev I.V."/>
            <person name="Hibbett D.S."/>
        </authorList>
    </citation>
    <scope>NUCLEOTIDE SEQUENCE [LARGE SCALE GENOMIC DNA]</scope>
    <source>
        <strain evidence="7 8">ATCC 11539</strain>
    </source>
</reference>
<dbReference type="OrthoDB" id="2588832at2759"/>
<feature type="domain" description="Cytochrome b5 heme-binding" evidence="6">
    <location>
        <begin position="22"/>
        <end position="101"/>
    </location>
</feature>
<evidence type="ECO:0000256" key="5">
    <source>
        <dbReference type="ARBA" id="ARBA00023002"/>
    </source>
</evidence>
<dbReference type="Pfam" id="PF00173">
    <property type="entry name" value="Cyt-b5"/>
    <property type="match status" value="1"/>
</dbReference>
<dbReference type="GO" id="GO:0005737">
    <property type="term" value="C:cytoplasm"/>
    <property type="evidence" value="ECO:0007669"/>
    <property type="project" value="TreeGrafter"/>
</dbReference>
<dbReference type="PROSITE" id="PS00072">
    <property type="entry name" value="ACYL_COA_DH_1"/>
    <property type="match status" value="1"/>
</dbReference>
<dbReference type="InterPro" id="IPR046373">
    <property type="entry name" value="Acyl-CoA_Oxase/DH_mid-dom_sf"/>
</dbReference>
<evidence type="ECO:0000256" key="1">
    <source>
        <dbReference type="ARBA" id="ARBA00001974"/>
    </source>
</evidence>
<dbReference type="GeneID" id="19300323"/>
<dbReference type="Proteomes" id="UP000030669">
    <property type="component" value="Unassembled WGS sequence"/>
</dbReference>
<dbReference type="InterPro" id="IPR013786">
    <property type="entry name" value="AcylCoA_DH/ox_N"/>
</dbReference>
<evidence type="ECO:0000313" key="8">
    <source>
        <dbReference type="Proteomes" id="UP000030669"/>
    </source>
</evidence>
<dbReference type="EMBL" id="KB469306">
    <property type="protein sequence ID" value="EPQ53344.1"/>
    <property type="molecule type" value="Genomic_DNA"/>
</dbReference>
<dbReference type="InterPro" id="IPR036400">
    <property type="entry name" value="Cyt_B5-like_heme/steroid_sf"/>
</dbReference>